<dbReference type="PROSITE" id="PS51864">
    <property type="entry name" value="ASTACIN"/>
    <property type="match status" value="1"/>
</dbReference>
<dbReference type="OrthoDB" id="5776712at2759"/>
<evidence type="ECO:0000256" key="6">
    <source>
        <dbReference type="PROSITE-ProRule" id="PRU01211"/>
    </source>
</evidence>
<keyword evidence="4" id="KW-0862">Zinc</keyword>
<comment type="caution">
    <text evidence="6">Lacks conserved residue(s) required for the propagation of feature annotation.</text>
</comment>
<evidence type="ECO:0000313" key="9">
    <source>
        <dbReference type="Proteomes" id="UP000230423"/>
    </source>
</evidence>
<feature type="domain" description="Peptidase M12A" evidence="7">
    <location>
        <begin position="1"/>
        <end position="32"/>
    </location>
</feature>
<proteinExistence type="predicted"/>
<evidence type="ECO:0000256" key="4">
    <source>
        <dbReference type="ARBA" id="ARBA00022833"/>
    </source>
</evidence>
<dbReference type="InterPro" id="IPR001506">
    <property type="entry name" value="Peptidase_M12A"/>
</dbReference>
<gene>
    <name evidence="8" type="ORF">TELCIR_16620</name>
</gene>
<dbReference type="PANTHER" id="PTHR10127:SF780">
    <property type="entry name" value="METALLOENDOPEPTIDASE"/>
    <property type="match status" value="1"/>
</dbReference>
<feature type="non-terminal residue" evidence="8">
    <location>
        <position position="153"/>
    </location>
</feature>
<evidence type="ECO:0000313" key="8">
    <source>
        <dbReference type="EMBL" id="PIO61843.1"/>
    </source>
</evidence>
<dbReference type="GO" id="GO:0046872">
    <property type="term" value="F:metal ion binding"/>
    <property type="evidence" value="ECO:0007669"/>
    <property type="project" value="UniProtKB-KW"/>
</dbReference>
<dbReference type="PANTHER" id="PTHR10127">
    <property type="entry name" value="DISCOIDIN, CUB, EGF, LAMININ , AND ZINC METALLOPROTEASE DOMAIN CONTAINING"/>
    <property type="match status" value="1"/>
</dbReference>
<dbReference type="EMBL" id="KZ352940">
    <property type="protein sequence ID" value="PIO61843.1"/>
    <property type="molecule type" value="Genomic_DNA"/>
</dbReference>
<evidence type="ECO:0000256" key="1">
    <source>
        <dbReference type="ARBA" id="ARBA00022670"/>
    </source>
</evidence>
<dbReference type="Proteomes" id="UP000230423">
    <property type="component" value="Unassembled WGS sequence"/>
</dbReference>
<dbReference type="AlphaFoldDB" id="A0A2G9TV01"/>
<dbReference type="GO" id="GO:0004222">
    <property type="term" value="F:metalloendopeptidase activity"/>
    <property type="evidence" value="ECO:0007669"/>
    <property type="project" value="InterPro"/>
</dbReference>
<name>A0A2G9TV01_TELCI</name>
<evidence type="ECO:0000256" key="2">
    <source>
        <dbReference type="ARBA" id="ARBA00022723"/>
    </source>
</evidence>
<sequence>MVAKDVLYTQTLGSPFVSFYDIFMMNKLYNCTGLCKKEDSEKCKNHGFAHPRNCSKCICPSGYGGDFCDKRPNICGQELNATSNWTQLTTAISSNMTAGDEDGYKKCVYWLTGPNGSNIEVRLTKLPVNVSAEGCIYAGVEIKTYEDQGLTMY</sequence>
<evidence type="ECO:0000259" key="7">
    <source>
        <dbReference type="PROSITE" id="PS51864"/>
    </source>
</evidence>
<keyword evidence="9" id="KW-1185">Reference proteome</keyword>
<accession>A0A2G9TV01</accession>
<evidence type="ECO:0000256" key="3">
    <source>
        <dbReference type="ARBA" id="ARBA00022801"/>
    </source>
</evidence>
<reference evidence="8 9" key="1">
    <citation type="submission" date="2015-09" db="EMBL/GenBank/DDBJ databases">
        <title>Draft genome of the parasitic nematode Teladorsagia circumcincta isolate WARC Sus (inbred).</title>
        <authorList>
            <person name="Mitreva M."/>
        </authorList>
    </citation>
    <scope>NUCLEOTIDE SEQUENCE [LARGE SCALE GENOMIC DNA]</scope>
    <source>
        <strain evidence="8 9">S</strain>
    </source>
</reference>
<keyword evidence="3" id="KW-0378">Hydrolase</keyword>
<keyword evidence="5" id="KW-0482">Metalloprotease</keyword>
<evidence type="ECO:0000256" key="5">
    <source>
        <dbReference type="ARBA" id="ARBA00023049"/>
    </source>
</evidence>
<keyword evidence="2" id="KW-0479">Metal-binding</keyword>
<dbReference type="GO" id="GO:0006508">
    <property type="term" value="P:proteolysis"/>
    <property type="evidence" value="ECO:0007669"/>
    <property type="project" value="UniProtKB-KW"/>
</dbReference>
<protein>
    <recommendedName>
        <fullName evidence="7">Peptidase M12A domain-containing protein</fullName>
    </recommendedName>
</protein>
<keyword evidence="1" id="KW-0645">Protease</keyword>
<organism evidence="8 9">
    <name type="scientific">Teladorsagia circumcincta</name>
    <name type="common">Brown stomach worm</name>
    <name type="synonym">Ostertagia circumcincta</name>
    <dbReference type="NCBI Taxonomy" id="45464"/>
    <lineage>
        <taxon>Eukaryota</taxon>
        <taxon>Metazoa</taxon>
        <taxon>Ecdysozoa</taxon>
        <taxon>Nematoda</taxon>
        <taxon>Chromadorea</taxon>
        <taxon>Rhabditida</taxon>
        <taxon>Rhabditina</taxon>
        <taxon>Rhabditomorpha</taxon>
        <taxon>Strongyloidea</taxon>
        <taxon>Trichostrongylidae</taxon>
        <taxon>Teladorsagia</taxon>
    </lineage>
</organism>